<feature type="transmembrane region" description="Helical" evidence="1">
    <location>
        <begin position="470"/>
        <end position="497"/>
    </location>
</feature>
<dbReference type="SUPFAM" id="SSF82693">
    <property type="entry name" value="Multidrug efflux transporter AcrB pore domain, PN1, PN2, PC1 and PC2 subdomains"/>
    <property type="match status" value="2"/>
</dbReference>
<feature type="transmembrane region" description="Helical" evidence="1">
    <location>
        <begin position="397"/>
        <end position="420"/>
    </location>
</feature>
<dbReference type="PANTHER" id="PTHR32063">
    <property type="match status" value="1"/>
</dbReference>
<gene>
    <name evidence="2" type="primary">cusA_1</name>
    <name evidence="2" type="ORF">STSP2_02619</name>
</gene>
<dbReference type="GO" id="GO:0042910">
    <property type="term" value="F:xenobiotic transmembrane transporter activity"/>
    <property type="evidence" value="ECO:0007669"/>
    <property type="project" value="TreeGrafter"/>
</dbReference>
<evidence type="ECO:0000313" key="2">
    <source>
        <dbReference type="EMBL" id="AQT69429.1"/>
    </source>
</evidence>
<dbReference type="PRINTS" id="PR00702">
    <property type="entry name" value="ACRIFLAVINRP"/>
</dbReference>
<sequence length="1044" mass="116870">MPSNVTRWAIEKNRIMITLLVLVAIGGVAAYLTMPRSEDPGFIVRTALVTCMFPGATAERIDQLVADPLENSIRQMPEVETIRSQSKMGAAIIKIDISERYTELRPIWDDLRRRVADAKNELPQDVIGPFVNDDFGDVFGIIVTVTGETGPSGGAYDYSRLEDIARDTRDELLLIEEVARVEIQGIQEERIFIEYSNAKLAELGISPYQLKQILDNRNIVIPGGSITTGDERIVLEPSGNFESLEDLRQTVIRLPERSELVYLQDIAEINRGYMDPPETKVRANGIPGLSLGINLREGGNIIELGEQVKELIRRLERYYPVGIDFDIIIFQPFHVSRRVRTFSLNLIQAITIVVIVMLLTMGVRTGFVVGALIPMTILSSFLIMSVLGIWIDQISLAAMIIALGMLVDAAIVVCESTMVLRNEGKDPVQAAILAADEHKLPLMTSALTTSAAFLPIFLAESEVGEYTAPLFKVVTITLLASWVLSMTMTPLLSVWFMRVKKEIKAESFNTRVMQRYRSLLISMLKHPILSLSITALIFIASIISFGFVPEEFFPPSDKTTFTAEFELPYATPIERTDKIVREIEAFMQRELKADGDRAEGIMNWATFIGQGPPRFELPFSPVQAAPEYAMMLVNTTSVEVITEKCIPALQDFTERYPGMITKIRPLQLGPPIVSPIEVRISGEDNERLFENVELVRKYMDENSNIRNVRDDWGRRVKKIFVRVSQTRARRAGLTSRDVAVSLQTVLSGLESTQYRETEDVIPVVIRTVTAERDDIGKLETHNIYVQQTGRSVPLEQVADLELQWDWPKIYRRNGRKTVTLFADVAGDVTAIETANRLDEWLSDEAEDWPLGYNYELGGELEKSGESNASILEKLPIAGLVIFLLLVAQFNSLRKTLIILLTVPLGIIGVVFGLVVTQSYFGFMTLLGIVALTGIVVNDAIVLLERIDLEREYYGFEVHRAIVEAAQRRMRPILLTSVTTVCGLLPLWLGGGIMFEPMAVTLIFGLIFATVLTLGVVPVIYAVLYRINFKGYTYHFDPSGQRTAD</sequence>
<dbReference type="SUPFAM" id="SSF82714">
    <property type="entry name" value="Multidrug efflux transporter AcrB TolC docking domain, DN and DC subdomains"/>
    <property type="match status" value="2"/>
</dbReference>
<dbReference type="Proteomes" id="UP000189674">
    <property type="component" value="Chromosome"/>
</dbReference>
<dbReference type="PANTHER" id="PTHR32063:SF18">
    <property type="entry name" value="CATION EFFLUX SYSTEM PROTEIN"/>
    <property type="match status" value="1"/>
</dbReference>
<dbReference type="InterPro" id="IPR001036">
    <property type="entry name" value="Acrflvin-R"/>
</dbReference>
<dbReference type="Gene3D" id="3.30.2090.10">
    <property type="entry name" value="Multidrug efflux transporter AcrB TolC docking domain, DN and DC subdomains"/>
    <property type="match status" value="2"/>
</dbReference>
<feature type="transmembrane region" description="Helical" evidence="1">
    <location>
        <begin position="518"/>
        <end position="548"/>
    </location>
</feature>
<feature type="transmembrane region" description="Helical" evidence="1">
    <location>
        <begin position="342"/>
        <end position="360"/>
    </location>
</feature>
<dbReference type="Gene3D" id="1.20.1640.10">
    <property type="entry name" value="Multidrug efflux transporter AcrB transmembrane domain"/>
    <property type="match status" value="2"/>
</dbReference>
<feature type="transmembrane region" description="Helical" evidence="1">
    <location>
        <begin position="972"/>
        <end position="994"/>
    </location>
</feature>
<keyword evidence="1" id="KW-1133">Transmembrane helix</keyword>
<dbReference type="Gene3D" id="3.30.70.1320">
    <property type="entry name" value="Multidrug efflux transporter AcrB pore domain like"/>
    <property type="match status" value="1"/>
</dbReference>
<organism evidence="2 3">
    <name type="scientific">Anaerohalosphaera lusitana</name>
    <dbReference type="NCBI Taxonomy" id="1936003"/>
    <lineage>
        <taxon>Bacteria</taxon>
        <taxon>Pseudomonadati</taxon>
        <taxon>Planctomycetota</taxon>
        <taxon>Phycisphaerae</taxon>
        <taxon>Sedimentisphaerales</taxon>
        <taxon>Anaerohalosphaeraceae</taxon>
        <taxon>Anaerohalosphaera</taxon>
    </lineage>
</organism>
<dbReference type="GO" id="GO:0005886">
    <property type="term" value="C:plasma membrane"/>
    <property type="evidence" value="ECO:0007669"/>
    <property type="project" value="TreeGrafter"/>
</dbReference>
<feature type="transmembrane region" description="Helical" evidence="1">
    <location>
        <begin position="1000"/>
        <end position="1023"/>
    </location>
</feature>
<keyword evidence="1" id="KW-0472">Membrane</keyword>
<feature type="transmembrane region" description="Helical" evidence="1">
    <location>
        <begin position="870"/>
        <end position="889"/>
    </location>
</feature>
<keyword evidence="3" id="KW-1185">Reference proteome</keyword>
<dbReference type="STRING" id="1936003.STSP2_02619"/>
<evidence type="ECO:0000256" key="1">
    <source>
        <dbReference type="SAM" id="Phobius"/>
    </source>
</evidence>
<dbReference type="KEGG" id="alus:STSP2_02619"/>
<dbReference type="OrthoDB" id="9757876at2"/>
<dbReference type="Gene3D" id="3.30.70.1440">
    <property type="entry name" value="Multidrug efflux transporter AcrB pore domain"/>
    <property type="match status" value="1"/>
</dbReference>
<accession>A0A1U9NNF5</accession>
<dbReference type="RefSeq" id="WP_146663116.1">
    <property type="nucleotide sequence ID" value="NZ_CP019791.1"/>
</dbReference>
<dbReference type="AlphaFoldDB" id="A0A1U9NNF5"/>
<feature type="transmembrane region" description="Helical" evidence="1">
    <location>
        <begin position="896"/>
        <end position="914"/>
    </location>
</feature>
<dbReference type="Gene3D" id="3.30.70.1430">
    <property type="entry name" value="Multidrug efflux transporter AcrB pore domain"/>
    <property type="match status" value="2"/>
</dbReference>
<proteinExistence type="predicted"/>
<evidence type="ECO:0000313" key="3">
    <source>
        <dbReference type="Proteomes" id="UP000189674"/>
    </source>
</evidence>
<dbReference type="InterPro" id="IPR027463">
    <property type="entry name" value="AcrB_DN_DC_subdom"/>
</dbReference>
<dbReference type="Pfam" id="PF00873">
    <property type="entry name" value="ACR_tran"/>
    <property type="match status" value="1"/>
</dbReference>
<feature type="transmembrane region" description="Helical" evidence="1">
    <location>
        <begin position="440"/>
        <end position="458"/>
    </location>
</feature>
<dbReference type="SUPFAM" id="SSF82866">
    <property type="entry name" value="Multidrug efflux transporter AcrB transmembrane domain"/>
    <property type="match status" value="2"/>
</dbReference>
<keyword evidence="1" id="KW-0812">Transmembrane</keyword>
<protein>
    <submittedName>
        <fullName evidence="2">Cation efflux system protein CusA</fullName>
    </submittedName>
</protein>
<feature type="transmembrane region" description="Helical" evidence="1">
    <location>
        <begin position="367"/>
        <end position="391"/>
    </location>
</feature>
<reference evidence="3" key="1">
    <citation type="submission" date="2017-02" db="EMBL/GenBank/DDBJ databases">
        <title>Comparative genomics and description of representatives of a novel lineage of planctomycetes thriving in anoxic sediments.</title>
        <authorList>
            <person name="Spring S."/>
            <person name="Bunk B."/>
            <person name="Sproer C."/>
        </authorList>
    </citation>
    <scope>NUCLEOTIDE SEQUENCE [LARGE SCALE GENOMIC DNA]</scope>
    <source>
        <strain evidence="3">ST-NAGAB-D1</strain>
    </source>
</reference>
<name>A0A1U9NNF5_9BACT</name>
<feature type="transmembrane region" description="Helical" evidence="1">
    <location>
        <begin position="920"/>
        <end position="943"/>
    </location>
</feature>
<dbReference type="EMBL" id="CP019791">
    <property type="protein sequence ID" value="AQT69429.1"/>
    <property type="molecule type" value="Genomic_DNA"/>
</dbReference>